<protein>
    <submittedName>
        <fullName evidence="2">1-acyl-sn-glycerol-3-phosphate acyltransferase</fullName>
    </submittedName>
</protein>
<dbReference type="PANTHER" id="PTHR30068:SF3">
    <property type="entry name" value="PHOSPHOLIPID_GLYCEROL ACYLTRANSFERASE DOMAIN-CONTAINING PROTEIN"/>
    <property type="match status" value="1"/>
</dbReference>
<keyword evidence="2" id="KW-0012">Acyltransferase</keyword>
<dbReference type="Pfam" id="PF01553">
    <property type="entry name" value="Acyltransferase"/>
    <property type="match status" value="1"/>
</dbReference>
<dbReference type="SUPFAM" id="SSF69593">
    <property type="entry name" value="Glycerol-3-phosphate (1)-acyltransferase"/>
    <property type="match status" value="1"/>
</dbReference>
<reference evidence="2" key="2">
    <citation type="submission" date="2021-04" db="EMBL/GenBank/DDBJ databases">
        <authorList>
            <person name="Gilroy R."/>
        </authorList>
    </citation>
    <scope>NUCLEOTIDE SEQUENCE</scope>
    <source>
        <strain evidence="2">Gambia16-554</strain>
    </source>
</reference>
<dbReference type="AlphaFoldDB" id="A0A9D2KA45"/>
<reference evidence="2" key="1">
    <citation type="journal article" date="2021" name="PeerJ">
        <title>Extensive microbial diversity within the chicken gut microbiome revealed by metagenomics and culture.</title>
        <authorList>
            <person name="Gilroy R."/>
            <person name="Ravi A."/>
            <person name="Getino M."/>
            <person name="Pursley I."/>
            <person name="Horton D.L."/>
            <person name="Alikhan N.F."/>
            <person name="Baker D."/>
            <person name="Gharbi K."/>
            <person name="Hall N."/>
            <person name="Watson M."/>
            <person name="Adriaenssens E.M."/>
            <person name="Foster-Nyarko E."/>
            <person name="Jarju S."/>
            <person name="Secka A."/>
            <person name="Antonio M."/>
            <person name="Oren A."/>
            <person name="Chaudhuri R.R."/>
            <person name="La Ragione R."/>
            <person name="Hildebrand F."/>
            <person name="Pallen M.J."/>
        </authorList>
    </citation>
    <scope>NUCLEOTIDE SEQUENCE</scope>
    <source>
        <strain evidence="2">Gambia16-554</strain>
    </source>
</reference>
<dbReference type="PANTHER" id="PTHR30068">
    <property type="entry name" value="URONATE ISOMERASE"/>
    <property type="match status" value="1"/>
</dbReference>
<sequence>MDYTSIRPYNDQETSSALKRIAAAPELKPIADFVYGPGHEQELRERLCRLDGVYRFQTEVMAGIIQSIIDKTSAGLTVEGLDILEDGRKHVLISNHRDIILDPAIIQLVLFGHGISLTEIAVGDNLIANSLIEDIFRSNRMIKVSRGGTPREKYVSSSMLSSYIRERVVSGACSVWIAQRNGRSKDGHDMTEQGLMKMFGMSGSGDFIKDFNELSILPTAISYQYEPCEFLKAREVYISRREHYVKRPGEDTVSILTGVTQNKGHIAFHFCPEITEAELIECAAHGKNERFKALAAVIDQRICSSYKLWDTNYMALDLLDGGAANREKYTQDSLDAFVQHMEKGLSAIVEKDPYIDIEELREIYLSIYANPVRSLREHQAEDRGMSCPS</sequence>
<feature type="domain" description="Phospholipid/glycerol acyltransferase" evidence="1">
    <location>
        <begin position="76"/>
        <end position="187"/>
    </location>
</feature>
<dbReference type="InterPro" id="IPR002123">
    <property type="entry name" value="Plipid/glycerol_acylTrfase"/>
</dbReference>
<comment type="caution">
    <text evidence="2">The sequence shown here is derived from an EMBL/GenBank/DDBJ whole genome shotgun (WGS) entry which is preliminary data.</text>
</comment>
<dbReference type="EMBL" id="DXAW01000093">
    <property type="protein sequence ID" value="HIZ85880.1"/>
    <property type="molecule type" value="Genomic_DNA"/>
</dbReference>
<organism evidence="2 3">
    <name type="scientific">Candidatus Coprenecus stercoravium</name>
    <dbReference type="NCBI Taxonomy" id="2840735"/>
    <lineage>
        <taxon>Bacteria</taxon>
        <taxon>Pseudomonadati</taxon>
        <taxon>Bacteroidota</taxon>
        <taxon>Bacteroidia</taxon>
        <taxon>Bacteroidales</taxon>
        <taxon>Rikenellaceae</taxon>
        <taxon>Rikenellaceae incertae sedis</taxon>
        <taxon>Candidatus Coprenecus</taxon>
    </lineage>
</organism>
<proteinExistence type="predicted"/>
<keyword evidence="2" id="KW-0808">Transferase</keyword>
<dbReference type="Proteomes" id="UP000824115">
    <property type="component" value="Unassembled WGS sequence"/>
</dbReference>
<dbReference type="GO" id="GO:0019698">
    <property type="term" value="P:D-galacturonate catabolic process"/>
    <property type="evidence" value="ECO:0007669"/>
    <property type="project" value="TreeGrafter"/>
</dbReference>
<name>A0A9D2KA45_9BACT</name>
<dbReference type="GO" id="GO:0042840">
    <property type="term" value="P:D-glucuronate catabolic process"/>
    <property type="evidence" value="ECO:0007669"/>
    <property type="project" value="TreeGrafter"/>
</dbReference>
<evidence type="ECO:0000259" key="1">
    <source>
        <dbReference type="Pfam" id="PF01553"/>
    </source>
</evidence>
<dbReference type="GO" id="GO:0016746">
    <property type="term" value="F:acyltransferase activity"/>
    <property type="evidence" value="ECO:0007669"/>
    <property type="project" value="UniProtKB-KW"/>
</dbReference>
<evidence type="ECO:0000313" key="3">
    <source>
        <dbReference type="Proteomes" id="UP000824115"/>
    </source>
</evidence>
<evidence type="ECO:0000313" key="2">
    <source>
        <dbReference type="EMBL" id="HIZ85880.1"/>
    </source>
</evidence>
<gene>
    <name evidence="2" type="ORF">IAC04_05270</name>
</gene>
<accession>A0A9D2KA45</accession>